<dbReference type="InterPro" id="IPR055729">
    <property type="entry name" value="DUF7305"/>
</dbReference>
<dbReference type="Pfam" id="PF23981">
    <property type="entry name" value="DUF7305"/>
    <property type="match status" value="1"/>
</dbReference>
<feature type="domain" description="DUF7305" evidence="1">
    <location>
        <begin position="29"/>
        <end position="83"/>
    </location>
</feature>
<proteinExistence type="predicted"/>
<dbReference type="KEGG" id="hsr:HSBAA_56040"/>
<name>A0A455UIV8_9GAMM</name>
<evidence type="ECO:0000313" key="3">
    <source>
        <dbReference type="Proteomes" id="UP000320231"/>
    </source>
</evidence>
<evidence type="ECO:0000259" key="1">
    <source>
        <dbReference type="Pfam" id="PF23981"/>
    </source>
</evidence>
<dbReference type="AlphaFoldDB" id="A0A455UIV8"/>
<protein>
    <recommendedName>
        <fullName evidence="1">DUF7305 domain-containing protein</fullName>
    </recommendedName>
</protein>
<dbReference type="Proteomes" id="UP000320231">
    <property type="component" value="Chromosome"/>
</dbReference>
<sequence length="101" mass="10893">MQDLQVIENGKPKFMIYSVKENRGPNDRNVIINGSSQVMAMIYAPYANVDISGSGGLRGAVWGNRVTVSGAGRIIGEGSFEVDQASGDSNEESEVEWVVIE</sequence>
<accession>A0A455UIV8</accession>
<dbReference type="EMBL" id="AP019514">
    <property type="protein sequence ID" value="BBI64298.1"/>
    <property type="molecule type" value="Genomic_DNA"/>
</dbReference>
<organism evidence="2 3">
    <name type="scientific">Vreelandella sulfidaeris</name>
    <dbReference type="NCBI Taxonomy" id="115553"/>
    <lineage>
        <taxon>Bacteria</taxon>
        <taxon>Pseudomonadati</taxon>
        <taxon>Pseudomonadota</taxon>
        <taxon>Gammaproteobacteria</taxon>
        <taxon>Oceanospirillales</taxon>
        <taxon>Halomonadaceae</taxon>
        <taxon>Vreelandella</taxon>
    </lineage>
</organism>
<evidence type="ECO:0000313" key="2">
    <source>
        <dbReference type="EMBL" id="BBI64298.1"/>
    </source>
</evidence>
<reference evidence="2 3" key="1">
    <citation type="journal article" date="2019" name="Microbiol. Resour. Announc.">
        <title>Complete Genome Sequence of Halomonas sulfidaeris Strain Esulfide1 Isolated from a Metal Sulfide Rock at a Depth of 2,200 Meters, Obtained Using Nanopore Sequencing.</title>
        <authorList>
            <person name="Saito M."/>
            <person name="Nishigata A."/>
            <person name="Galipon J."/>
            <person name="Arakawa K."/>
        </authorList>
    </citation>
    <scope>NUCLEOTIDE SEQUENCE [LARGE SCALE GENOMIC DNA]</scope>
    <source>
        <strain evidence="2 3">ATCC BAA-803</strain>
    </source>
</reference>
<gene>
    <name evidence="2" type="ORF">HSBAA_56040</name>
</gene>